<accession>A0A0K2URA8</accession>
<protein>
    <submittedName>
        <fullName evidence="1">Uncharacterized protein</fullName>
    </submittedName>
</protein>
<name>A0A0K2URA8_LEPSM</name>
<organism evidence="1">
    <name type="scientific">Lepeophtheirus salmonis</name>
    <name type="common">Salmon louse</name>
    <name type="synonym">Caligus salmonis</name>
    <dbReference type="NCBI Taxonomy" id="72036"/>
    <lineage>
        <taxon>Eukaryota</taxon>
        <taxon>Metazoa</taxon>
        <taxon>Ecdysozoa</taxon>
        <taxon>Arthropoda</taxon>
        <taxon>Crustacea</taxon>
        <taxon>Multicrustacea</taxon>
        <taxon>Hexanauplia</taxon>
        <taxon>Copepoda</taxon>
        <taxon>Siphonostomatoida</taxon>
        <taxon>Caligidae</taxon>
        <taxon>Lepeophtheirus</taxon>
    </lineage>
</organism>
<dbReference type="AlphaFoldDB" id="A0A0K2URA8"/>
<feature type="non-terminal residue" evidence="1">
    <location>
        <position position="1"/>
    </location>
</feature>
<reference evidence="1" key="1">
    <citation type="submission" date="2014-05" db="EMBL/GenBank/DDBJ databases">
        <authorList>
            <person name="Chronopoulou M."/>
        </authorList>
    </citation>
    <scope>NUCLEOTIDE SEQUENCE</scope>
    <source>
        <tissue evidence="1">Whole organism</tissue>
    </source>
</reference>
<proteinExistence type="predicted"/>
<evidence type="ECO:0000313" key="1">
    <source>
        <dbReference type="EMBL" id="CDW40793.1"/>
    </source>
</evidence>
<dbReference type="EMBL" id="HACA01023432">
    <property type="protein sequence ID" value="CDW40793.1"/>
    <property type="molecule type" value="Transcribed_RNA"/>
</dbReference>
<sequence>LQHRFLEQENLANIQFGCQSLEFCFWAYIEKRAYSICRLNASFDLNFIHNTCNSFLERLVTVCEVNGGRIE</sequence>